<feature type="chain" id="PRO_5005537710" description="DUF3456 domain-containing protein" evidence="1">
    <location>
        <begin position="35"/>
        <end position="186"/>
    </location>
</feature>
<evidence type="ECO:0000256" key="1">
    <source>
        <dbReference type="SAM" id="SignalP"/>
    </source>
</evidence>
<name>A0A0L0DS29_THETB</name>
<feature type="signal peptide" evidence="1">
    <location>
        <begin position="1"/>
        <end position="34"/>
    </location>
</feature>
<dbReference type="EMBL" id="GL349487">
    <property type="protein sequence ID" value="KNC54248.1"/>
    <property type="molecule type" value="Genomic_DNA"/>
</dbReference>
<protein>
    <recommendedName>
        <fullName evidence="2">DUF3456 domain-containing protein</fullName>
    </recommendedName>
</protein>
<gene>
    <name evidence="3" type="ORF">AMSG_10044</name>
</gene>
<feature type="domain" description="DUF3456" evidence="2">
    <location>
        <begin position="41"/>
        <end position="166"/>
    </location>
</feature>
<dbReference type="GeneID" id="25568369"/>
<dbReference type="Pfam" id="PF11938">
    <property type="entry name" value="DUF3456"/>
    <property type="match status" value="1"/>
</dbReference>
<dbReference type="AlphaFoldDB" id="A0A0L0DS29"/>
<evidence type="ECO:0000313" key="4">
    <source>
        <dbReference type="Proteomes" id="UP000054408"/>
    </source>
</evidence>
<dbReference type="Proteomes" id="UP000054408">
    <property type="component" value="Unassembled WGS sequence"/>
</dbReference>
<evidence type="ECO:0000313" key="3">
    <source>
        <dbReference type="EMBL" id="KNC54248.1"/>
    </source>
</evidence>
<reference evidence="3 4" key="1">
    <citation type="submission" date="2010-05" db="EMBL/GenBank/DDBJ databases">
        <title>The Genome Sequence of Thecamonas trahens ATCC 50062.</title>
        <authorList>
            <consortium name="The Broad Institute Genome Sequencing Platform"/>
            <person name="Russ C."/>
            <person name="Cuomo C."/>
            <person name="Shea T."/>
            <person name="Young S.K."/>
            <person name="Zeng Q."/>
            <person name="Koehrsen M."/>
            <person name="Haas B."/>
            <person name="Borodovsky M."/>
            <person name="Guigo R."/>
            <person name="Alvarado L."/>
            <person name="Berlin A."/>
            <person name="Bochicchio J."/>
            <person name="Borenstein D."/>
            <person name="Chapman S."/>
            <person name="Chen Z."/>
            <person name="Freedman E."/>
            <person name="Gellesch M."/>
            <person name="Goldberg J."/>
            <person name="Griggs A."/>
            <person name="Gujja S."/>
            <person name="Heilman E."/>
            <person name="Heiman D."/>
            <person name="Hepburn T."/>
            <person name="Howarth C."/>
            <person name="Jen D."/>
            <person name="Larson L."/>
            <person name="Mehta T."/>
            <person name="Park D."/>
            <person name="Pearson M."/>
            <person name="Roberts A."/>
            <person name="Saif S."/>
            <person name="Shenoy N."/>
            <person name="Sisk P."/>
            <person name="Stolte C."/>
            <person name="Sykes S."/>
            <person name="Thomson T."/>
            <person name="Walk T."/>
            <person name="White J."/>
            <person name="Yandava C."/>
            <person name="Burger G."/>
            <person name="Gray M.W."/>
            <person name="Holland P.W.H."/>
            <person name="King N."/>
            <person name="Lang F.B.F."/>
            <person name="Roger A.J."/>
            <person name="Ruiz-Trillo I."/>
            <person name="Lander E."/>
            <person name="Nusbaum C."/>
        </authorList>
    </citation>
    <scope>NUCLEOTIDE SEQUENCE [LARGE SCALE GENOMIC DNA]</scope>
    <source>
        <strain evidence="3 4">ATCC 50062</strain>
    </source>
</reference>
<keyword evidence="4" id="KW-1185">Reference proteome</keyword>
<dbReference type="RefSeq" id="XP_013753883.1">
    <property type="nucleotide sequence ID" value="XM_013898429.1"/>
</dbReference>
<dbReference type="InterPro" id="IPR021852">
    <property type="entry name" value="DUF3456"/>
</dbReference>
<accession>A0A0L0DS29</accession>
<organism evidence="3 4">
    <name type="scientific">Thecamonas trahens ATCC 50062</name>
    <dbReference type="NCBI Taxonomy" id="461836"/>
    <lineage>
        <taxon>Eukaryota</taxon>
        <taxon>Apusozoa</taxon>
        <taxon>Apusomonadida</taxon>
        <taxon>Apusomonadidae</taxon>
        <taxon>Thecamonas</taxon>
    </lineage>
</organism>
<evidence type="ECO:0000259" key="2">
    <source>
        <dbReference type="Pfam" id="PF11938"/>
    </source>
</evidence>
<sequence>MTGRVAAAQVWQTVWLSLVVAAVVASAVVGTAQARLPQAQRCSGCEVVAGALAGWLFDDPPATTIEVGSALNDPTSYSKVAYASSELRVMEAVEGVCGAVHRGSVAVVWTYNRAELTNRTTLSAEANSTSALPGVPNVAKALRDECHIMVDAHEDAIVQAFYAHYDSWIEARDDAVRAVGGGSRRG</sequence>
<proteinExistence type="predicted"/>
<keyword evidence="1" id="KW-0732">Signal</keyword>